<gene>
    <name evidence="2" type="ORF">PS9374_00709</name>
</gene>
<organism evidence="2 3">
    <name type="scientific">Planomonospora sphaerica</name>
    <dbReference type="NCBI Taxonomy" id="161355"/>
    <lineage>
        <taxon>Bacteria</taxon>
        <taxon>Bacillati</taxon>
        <taxon>Actinomycetota</taxon>
        <taxon>Actinomycetes</taxon>
        <taxon>Streptosporangiales</taxon>
        <taxon>Streptosporangiaceae</taxon>
        <taxon>Planomonospora</taxon>
    </lineage>
</organism>
<reference evidence="2 3" key="1">
    <citation type="journal article" date="2016" name="Genome Announc.">
        <title>Draft Genome Sequence of Planomonospora sphaerica JCM9374, a Rare Actinomycete.</title>
        <authorList>
            <person name="Dohra H."/>
            <person name="Suzuki T."/>
            <person name="Inoue Y."/>
            <person name="Kodani S."/>
        </authorList>
    </citation>
    <scope>NUCLEOTIDE SEQUENCE [LARGE SCALE GENOMIC DNA]</scope>
    <source>
        <strain evidence="2 3">JCM 9374</strain>
    </source>
</reference>
<feature type="compositionally biased region" description="Low complexity" evidence="1">
    <location>
        <begin position="312"/>
        <end position="328"/>
    </location>
</feature>
<accession>A0A161LI45</accession>
<feature type="compositionally biased region" description="Pro residues" evidence="1">
    <location>
        <begin position="272"/>
        <end position="283"/>
    </location>
</feature>
<dbReference type="Proteomes" id="UP000077701">
    <property type="component" value="Unassembled WGS sequence"/>
</dbReference>
<reference evidence="3" key="2">
    <citation type="submission" date="2016-04" db="EMBL/GenBank/DDBJ databases">
        <title>Planomonospora sphaerica JCM9374 whole genome shotgun sequence.</title>
        <authorList>
            <person name="Suzuki T."/>
            <person name="Dohra H."/>
            <person name="Kodani S."/>
        </authorList>
    </citation>
    <scope>NUCLEOTIDE SEQUENCE [LARGE SCALE GENOMIC DNA]</scope>
    <source>
        <strain evidence="3">JCM 9374</strain>
    </source>
</reference>
<dbReference type="InterPro" id="IPR027417">
    <property type="entry name" value="P-loop_NTPase"/>
</dbReference>
<dbReference type="EMBL" id="BDCX01000002">
    <property type="protein sequence ID" value="GAT65077.1"/>
    <property type="molecule type" value="Genomic_DNA"/>
</dbReference>
<proteinExistence type="predicted"/>
<feature type="region of interest" description="Disordered" evidence="1">
    <location>
        <begin position="241"/>
        <end position="351"/>
    </location>
</feature>
<comment type="caution">
    <text evidence="2">The sequence shown here is derived from an EMBL/GenBank/DDBJ whole genome shotgun (WGS) entry which is preliminary data.</text>
</comment>
<name>A0A161LI45_9ACTN</name>
<sequence>MALIVLAADKGAPGVTTAATALGAVWPRPVLLAECDPAGGDVAYRLPAADGGVLNPGRGLLTLGATARRGLTTALIHEHTQKIVGGLDVLAGLTHGEQAAGLTWLWGPLGRALAALPGADVLADCGRLGGHPELGELIAEAGLVVLFTRGSLDHVAHLRERLHVMPRGARVGVVVIADPRQYRGTIEDVRRIVAATSKDVAFVAGLAHDPKGAELLRGQWGGRLDRSLLIRTARELAGRLAAETAPREARSTAAPAPGTVPATISGAAPNAPYRPIPGAPPRTSPDRDPGTGTLRGAVPGALPGTGLGAAHGTGPAAAAPRTAPGPYGEAPAPNGAPTPYPAPAGWREEGT</sequence>
<dbReference type="STRING" id="161355.PS9374_00709"/>
<protein>
    <submittedName>
        <fullName evidence="2">ATPase involved in chromosome partitioning</fullName>
    </submittedName>
</protein>
<dbReference type="AlphaFoldDB" id="A0A161LI45"/>
<feature type="compositionally biased region" description="Low complexity" evidence="1">
    <location>
        <begin position="252"/>
        <end position="263"/>
    </location>
</feature>
<evidence type="ECO:0000313" key="3">
    <source>
        <dbReference type="Proteomes" id="UP000077701"/>
    </source>
</evidence>
<dbReference type="RefSeq" id="WP_068894497.1">
    <property type="nucleotide sequence ID" value="NZ_BDCX01000002.1"/>
</dbReference>
<evidence type="ECO:0000313" key="2">
    <source>
        <dbReference type="EMBL" id="GAT65077.1"/>
    </source>
</evidence>
<keyword evidence="3" id="KW-1185">Reference proteome</keyword>
<evidence type="ECO:0000256" key="1">
    <source>
        <dbReference type="SAM" id="MobiDB-lite"/>
    </source>
</evidence>
<dbReference type="Gene3D" id="3.40.50.300">
    <property type="entry name" value="P-loop containing nucleotide triphosphate hydrolases"/>
    <property type="match status" value="1"/>
</dbReference>